<sequence length="488" mass="55353">MPTKTQSYWRRERADRAALVVDAENYFHHAREAMLNARDAIMMVGWDFDARIKLELDDPAVQDEELGDFIYRLVKENPRLDVYLLRWRLGALKILLRGKTILTLIKWWLHPRIHLRLDGATPHAASHHQKIVVIDDTFAFCGGIDMTADRWDTREHLDEDPKRIRPSGRAYGPWHDATTALSGPVAAALGDLVRLRWKRAGGGELPVPENEEDCWPDTLAPQFRDVDVDIARTLPEMPKWDAVLEVESMFLEQIRRAKRYIYVESQYFAARAVAEVMAERLAEADGPEIVIINPLTAEGWLEPKAMDSARARLYRAIKEHDPNGRLRIYHPVTARGTPIYVHAKIMIIDDELMRVGSANLNNRSLRLDTECDVAIDTAVPQNSGHDDVVRANLLSLVGEHLGVSTEIVDSALTKEGSLLAAIESLRVPEDAGQRTLVPYQIPDLDTVDAFLADNQVLDPEGPSAMFEEFSKRQLLRGFVKKVRRKPSY</sequence>
<organism evidence="11 12">
    <name type="scientific">Pacificimonas pallii</name>
    <dbReference type="NCBI Taxonomy" id="2827236"/>
    <lineage>
        <taxon>Bacteria</taxon>
        <taxon>Pseudomonadati</taxon>
        <taxon>Pseudomonadota</taxon>
        <taxon>Alphaproteobacteria</taxon>
        <taxon>Sphingomonadales</taxon>
        <taxon>Sphingosinicellaceae</taxon>
        <taxon>Pacificimonas</taxon>
    </lineage>
</organism>
<dbReference type="Proteomes" id="UP000722336">
    <property type="component" value="Unassembled WGS sequence"/>
</dbReference>
<name>A0ABS6SEV0_9SPHN</name>
<comment type="caution">
    <text evidence="11">The sequence shown here is derived from an EMBL/GenBank/DDBJ whole genome shotgun (WGS) entry which is preliminary data.</text>
</comment>
<evidence type="ECO:0000256" key="1">
    <source>
        <dbReference type="ARBA" id="ARBA00000798"/>
    </source>
</evidence>
<keyword evidence="7" id="KW-0378">Hydrolase</keyword>
<evidence type="ECO:0000256" key="3">
    <source>
        <dbReference type="ARBA" id="ARBA00004613"/>
    </source>
</evidence>
<dbReference type="PROSITE" id="PS50035">
    <property type="entry name" value="PLD"/>
    <property type="match status" value="2"/>
</dbReference>
<comment type="function">
    <text evidence="2">Could be a virulence factor.</text>
</comment>
<dbReference type="CDD" id="cd09140">
    <property type="entry name" value="PLDc_vPLD1_2_like_bac_1"/>
    <property type="match status" value="1"/>
</dbReference>
<evidence type="ECO:0000256" key="4">
    <source>
        <dbReference type="ARBA" id="ARBA00018392"/>
    </source>
</evidence>
<dbReference type="PANTHER" id="PTHR18896:SF76">
    <property type="entry name" value="PHOSPHOLIPASE"/>
    <property type="match status" value="1"/>
</dbReference>
<dbReference type="InterPro" id="IPR001736">
    <property type="entry name" value="PLipase_D/transphosphatidylase"/>
</dbReference>
<dbReference type="InterPro" id="IPR025202">
    <property type="entry name" value="PLD-like_dom"/>
</dbReference>
<dbReference type="Pfam" id="PF13091">
    <property type="entry name" value="PLDc_2"/>
    <property type="match status" value="1"/>
</dbReference>
<gene>
    <name evidence="11" type="ORF">KCG44_07475</name>
</gene>
<keyword evidence="12" id="KW-1185">Reference proteome</keyword>
<feature type="domain" description="PLD phosphodiesterase" evidence="10">
    <location>
        <begin position="123"/>
        <end position="150"/>
    </location>
</feature>
<dbReference type="SMART" id="SM00155">
    <property type="entry name" value="PLDc"/>
    <property type="match status" value="2"/>
</dbReference>
<protein>
    <recommendedName>
        <fullName evidence="4">Phospholipase D</fullName>
    </recommendedName>
    <alternativeName>
        <fullName evidence="9">Choline phosphatase</fullName>
    </alternativeName>
</protein>
<reference evidence="11 12" key="1">
    <citation type="submission" date="2021-04" db="EMBL/GenBank/DDBJ databases">
        <authorList>
            <person name="Pira H."/>
            <person name="Risdian C."/>
            <person name="Wink J."/>
        </authorList>
    </citation>
    <scope>NUCLEOTIDE SEQUENCE [LARGE SCALE GENOMIC DNA]</scope>
    <source>
        <strain evidence="11 12">WHA3</strain>
    </source>
</reference>
<feature type="domain" description="PLD phosphodiesterase" evidence="10">
    <location>
        <begin position="337"/>
        <end position="364"/>
    </location>
</feature>
<dbReference type="CDD" id="cd09143">
    <property type="entry name" value="PLDc_vPLD1_2_like_bac_2"/>
    <property type="match status" value="1"/>
</dbReference>
<evidence type="ECO:0000256" key="6">
    <source>
        <dbReference type="ARBA" id="ARBA00022737"/>
    </source>
</evidence>
<dbReference type="Pfam" id="PF00614">
    <property type="entry name" value="PLDc"/>
    <property type="match status" value="1"/>
</dbReference>
<comment type="catalytic activity">
    <reaction evidence="1">
        <text>a 1,2-diacyl-sn-glycero-3-phosphocholine + H2O = a 1,2-diacyl-sn-glycero-3-phosphate + choline + H(+)</text>
        <dbReference type="Rhea" id="RHEA:14445"/>
        <dbReference type="ChEBI" id="CHEBI:15354"/>
        <dbReference type="ChEBI" id="CHEBI:15377"/>
        <dbReference type="ChEBI" id="CHEBI:15378"/>
        <dbReference type="ChEBI" id="CHEBI:57643"/>
        <dbReference type="ChEBI" id="CHEBI:58608"/>
        <dbReference type="EC" id="3.1.4.4"/>
    </reaction>
</comment>
<dbReference type="EMBL" id="JAGSPA010000002">
    <property type="protein sequence ID" value="MBV7256623.1"/>
    <property type="molecule type" value="Genomic_DNA"/>
</dbReference>
<evidence type="ECO:0000313" key="12">
    <source>
        <dbReference type="Proteomes" id="UP000722336"/>
    </source>
</evidence>
<evidence type="ECO:0000256" key="7">
    <source>
        <dbReference type="ARBA" id="ARBA00022801"/>
    </source>
</evidence>
<dbReference type="RefSeq" id="WP_218445295.1">
    <property type="nucleotide sequence ID" value="NZ_JAGSPA010000002.1"/>
</dbReference>
<dbReference type="PANTHER" id="PTHR18896">
    <property type="entry name" value="PHOSPHOLIPASE D"/>
    <property type="match status" value="1"/>
</dbReference>
<dbReference type="InterPro" id="IPR015679">
    <property type="entry name" value="PLipase_D_fam"/>
</dbReference>
<proteinExistence type="predicted"/>
<evidence type="ECO:0000256" key="5">
    <source>
        <dbReference type="ARBA" id="ARBA00022525"/>
    </source>
</evidence>
<evidence type="ECO:0000256" key="2">
    <source>
        <dbReference type="ARBA" id="ARBA00003145"/>
    </source>
</evidence>
<evidence type="ECO:0000259" key="10">
    <source>
        <dbReference type="PROSITE" id="PS50035"/>
    </source>
</evidence>
<accession>A0ABS6SEV0</accession>
<evidence type="ECO:0000256" key="9">
    <source>
        <dbReference type="ARBA" id="ARBA00029594"/>
    </source>
</evidence>
<evidence type="ECO:0000313" key="11">
    <source>
        <dbReference type="EMBL" id="MBV7256623.1"/>
    </source>
</evidence>
<evidence type="ECO:0000256" key="8">
    <source>
        <dbReference type="ARBA" id="ARBA00023098"/>
    </source>
</evidence>
<keyword evidence="8" id="KW-0443">Lipid metabolism</keyword>
<keyword evidence="6" id="KW-0677">Repeat</keyword>
<comment type="subcellular location">
    <subcellularLocation>
        <location evidence="3">Secreted</location>
    </subcellularLocation>
</comment>
<keyword evidence="5" id="KW-0964">Secreted</keyword>